<evidence type="ECO:0000313" key="2">
    <source>
        <dbReference type="Proteomes" id="UP000433577"/>
    </source>
</evidence>
<keyword evidence="2" id="KW-1185">Reference proteome</keyword>
<dbReference type="EMBL" id="CP046916">
    <property type="protein sequence ID" value="QGZ66328.1"/>
    <property type="molecule type" value="Genomic_DNA"/>
</dbReference>
<gene>
    <name evidence="1" type="ORF">FAZ98_31535</name>
</gene>
<dbReference type="RefSeq" id="WP_158957647.1">
    <property type="nucleotide sequence ID" value="NZ_CP046916.1"/>
</dbReference>
<dbReference type="OrthoDB" id="9970165at2"/>
<protein>
    <submittedName>
        <fullName evidence="1">Uncharacterized protein</fullName>
    </submittedName>
</protein>
<sequence length="67" mass="7718">MKAQFKAENPSDIQMTMTLTMTLGEWREIGEHLTDTRSFRADGKLLDAIRTMVRKASQHFDETTEEA</sequence>
<organism evidence="1 2">
    <name type="scientific">Paraburkholderia acidisoli</name>
    <dbReference type="NCBI Taxonomy" id="2571748"/>
    <lineage>
        <taxon>Bacteria</taxon>
        <taxon>Pseudomonadati</taxon>
        <taxon>Pseudomonadota</taxon>
        <taxon>Betaproteobacteria</taxon>
        <taxon>Burkholderiales</taxon>
        <taxon>Burkholderiaceae</taxon>
        <taxon>Paraburkholderia</taxon>
    </lineage>
</organism>
<accession>A0A7Z2GQX2</accession>
<dbReference type="AlphaFoldDB" id="A0A7Z2GQX2"/>
<dbReference type="KEGG" id="pacs:FAZ98_31535"/>
<proteinExistence type="predicted"/>
<evidence type="ECO:0000313" key="1">
    <source>
        <dbReference type="EMBL" id="QGZ66328.1"/>
    </source>
</evidence>
<name>A0A7Z2GQX2_9BURK</name>
<reference evidence="1 2" key="1">
    <citation type="submission" date="2019-12" db="EMBL/GenBank/DDBJ databases">
        <title>Paraburkholderia acidiphila 7Q-K02 sp. nov and Paraburkholderia acidisoli DHF22 sp. nov., two strains isolated from forest soil.</title>
        <authorList>
            <person name="Gao Z."/>
            <person name="Qiu L."/>
        </authorList>
    </citation>
    <scope>NUCLEOTIDE SEQUENCE [LARGE SCALE GENOMIC DNA]</scope>
    <source>
        <strain evidence="1 2">DHF22</strain>
    </source>
</reference>
<dbReference type="Proteomes" id="UP000433577">
    <property type="component" value="Chromosome 4"/>
</dbReference>